<name>A0A090QMC5_9GAMM</name>
<dbReference type="EMBL" id="BBMN01000002">
    <property type="protein sequence ID" value="GAL03388.1"/>
    <property type="molecule type" value="Genomic_DNA"/>
</dbReference>
<dbReference type="Gene3D" id="1.10.150.240">
    <property type="entry name" value="Putative phosphatase, domain 2"/>
    <property type="match status" value="1"/>
</dbReference>
<dbReference type="Gene3D" id="3.40.50.1000">
    <property type="entry name" value="HAD superfamily/HAD-like"/>
    <property type="match status" value="1"/>
</dbReference>
<dbReference type="InterPro" id="IPR023198">
    <property type="entry name" value="PGP-like_dom2"/>
</dbReference>
<dbReference type="InterPro" id="IPR036412">
    <property type="entry name" value="HAD-like_sf"/>
</dbReference>
<dbReference type="GO" id="GO:0050308">
    <property type="term" value="F:sugar-phosphatase activity"/>
    <property type="evidence" value="ECO:0007669"/>
    <property type="project" value="TreeGrafter"/>
</dbReference>
<dbReference type="AlphaFoldDB" id="A0A090QMC5"/>
<accession>A0A090QMC5</accession>
<organism evidence="1 2">
    <name type="scientific">Photobacterium aphoticum</name>
    <dbReference type="NCBI Taxonomy" id="754436"/>
    <lineage>
        <taxon>Bacteria</taxon>
        <taxon>Pseudomonadati</taxon>
        <taxon>Pseudomonadota</taxon>
        <taxon>Gammaproteobacteria</taxon>
        <taxon>Vibrionales</taxon>
        <taxon>Vibrionaceae</taxon>
        <taxon>Photobacterium</taxon>
    </lineage>
</organism>
<dbReference type="InterPro" id="IPR051806">
    <property type="entry name" value="HAD-like_SPP"/>
</dbReference>
<proteinExistence type="predicted"/>
<protein>
    <submittedName>
        <fullName evidence="1">Hydrolase haloacid dehalogenase-like family</fullName>
    </submittedName>
</protein>
<dbReference type="InterPro" id="IPR023214">
    <property type="entry name" value="HAD_sf"/>
</dbReference>
<dbReference type="SUPFAM" id="SSF56784">
    <property type="entry name" value="HAD-like"/>
    <property type="match status" value="1"/>
</dbReference>
<dbReference type="PANTHER" id="PTHR43481:SF4">
    <property type="entry name" value="GLYCEROL-1-PHOSPHATE PHOSPHOHYDROLASE 1-RELATED"/>
    <property type="match status" value="1"/>
</dbReference>
<reference evidence="1 2" key="1">
    <citation type="journal article" date="2014" name="Genome Announc.">
        <title>Draft Genome Sequences of Two Vibrionaceae Species, Vibrio ponticus C121 and Photobacterium aphoticum C119, Isolated as Coral Reef Microbiota.</title>
        <authorList>
            <person name="Al-saari N."/>
            <person name="Meirelles P.M."/>
            <person name="Mino S."/>
            <person name="Suda W."/>
            <person name="Oshima K."/>
            <person name="Hattori M."/>
            <person name="Ohkuma M."/>
            <person name="Thompson F.L."/>
            <person name="Gomez-Gil B."/>
            <person name="Sawabe T."/>
            <person name="Sawabe T."/>
        </authorList>
    </citation>
    <scope>NUCLEOTIDE SEQUENCE [LARGE SCALE GENOMIC DNA]</scope>
    <source>
        <strain evidence="1 2">JCM 19237</strain>
    </source>
</reference>
<dbReference type="STRING" id="754436.JCM19237_6282"/>
<dbReference type="eggNOG" id="COG0546">
    <property type="taxonomic scope" value="Bacteria"/>
</dbReference>
<evidence type="ECO:0000313" key="1">
    <source>
        <dbReference type="EMBL" id="GAL03388.1"/>
    </source>
</evidence>
<comment type="caution">
    <text evidence="1">The sequence shown here is derived from an EMBL/GenBank/DDBJ whole genome shotgun (WGS) entry which is preliminary data.</text>
</comment>
<gene>
    <name evidence="1" type="ORF">JCM19237_6282</name>
</gene>
<evidence type="ECO:0000313" key="2">
    <source>
        <dbReference type="Proteomes" id="UP000029227"/>
    </source>
</evidence>
<dbReference type="Proteomes" id="UP000029227">
    <property type="component" value="Unassembled WGS sequence"/>
</dbReference>
<sequence>MNLFLIDSDGALVNSEKIDLRCYAQAVREVLGIEMDTDLSHYANLTDAGILDAIIAEHGITESRSLVHRKVEQRYLALMGDALRSHPDFVRAIQGAQDFLSEARSREDTHIAIATGGWESAAKLKLRAAGIDVSDVTFTSSSDALSRTEIMALAAFRAKQDSGYVFKRRIVFGHGERNKHASQELGYEYVEVGATQGNHTHIPDLAHYQAVLSRLSLH</sequence>
<keyword evidence="1" id="KW-0378">Hydrolase</keyword>
<dbReference type="PANTHER" id="PTHR43481">
    <property type="entry name" value="FRUCTOSE-1-PHOSPHATE PHOSPHATASE"/>
    <property type="match status" value="1"/>
</dbReference>